<gene>
    <name evidence="1" type="ORF">L227DRAFT_649356</name>
</gene>
<dbReference type="AlphaFoldDB" id="A0A5C2SMV9"/>
<reference evidence="1" key="1">
    <citation type="journal article" date="2018" name="Genome Biol. Evol.">
        <title>Genomics and development of Lentinus tigrinus, a white-rot wood-decaying mushroom with dimorphic fruiting bodies.</title>
        <authorList>
            <person name="Wu B."/>
            <person name="Xu Z."/>
            <person name="Knudson A."/>
            <person name="Carlson A."/>
            <person name="Chen N."/>
            <person name="Kovaka S."/>
            <person name="LaButti K."/>
            <person name="Lipzen A."/>
            <person name="Pennachio C."/>
            <person name="Riley R."/>
            <person name="Schakwitz W."/>
            <person name="Umezawa K."/>
            <person name="Ohm R.A."/>
            <person name="Grigoriev I.V."/>
            <person name="Nagy L.G."/>
            <person name="Gibbons J."/>
            <person name="Hibbett D."/>
        </authorList>
    </citation>
    <scope>NUCLEOTIDE SEQUENCE [LARGE SCALE GENOMIC DNA]</scope>
    <source>
        <strain evidence="1">ALCF2SS1-6</strain>
    </source>
</reference>
<evidence type="ECO:0000313" key="2">
    <source>
        <dbReference type="Proteomes" id="UP000313359"/>
    </source>
</evidence>
<name>A0A5C2SMV9_9APHY</name>
<protein>
    <submittedName>
        <fullName evidence="1">Uncharacterized protein</fullName>
    </submittedName>
</protein>
<proteinExistence type="predicted"/>
<dbReference type="OrthoDB" id="2579508at2759"/>
<dbReference type="Proteomes" id="UP000313359">
    <property type="component" value="Unassembled WGS sequence"/>
</dbReference>
<sequence length="301" mass="35002">MADDRNSLTAYLAQAYLFPLFPQGTVPPLHQHAPLWPVMEELNCRPKETRDFMEVTEIPLLAVENAVRTYFMGFENKLRVEWPNSSLTMPCPDVKVLGNPALNHLKVKNEHDFHEALQYFMLNTTAEAIRTIEKQPFDEDELSFLRLRAQGKVNSRKICTLWLFGRPIGLPRVVSQGVVILSLPPWEFGPGDFQMFARPRKFARGELDREAPDGPRWNNAMKLWALTYDVCKSFGFKWFVVTTYNHWVFGTWSPNWTAVEVTQVLPFDKTRSITLVELLVFWTQSGRERVRYWQTAADFSR</sequence>
<evidence type="ECO:0000313" key="1">
    <source>
        <dbReference type="EMBL" id="RPD65175.1"/>
    </source>
</evidence>
<accession>A0A5C2SMV9</accession>
<organism evidence="1 2">
    <name type="scientific">Lentinus tigrinus ALCF2SS1-6</name>
    <dbReference type="NCBI Taxonomy" id="1328759"/>
    <lineage>
        <taxon>Eukaryota</taxon>
        <taxon>Fungi</taxon>
        <taxon>Dikarya</taxon>
        <taxon>Basidiomycota</taxon>
        <taxon>Agaricomycotina</taxon>
        <taxon>Agaricomycetes</taxon>
        <taxon>Polyporales</taxon>
        <taxon>Polyporaceae</taxon>
        <taxon>Lentinus</taxon>
    </lineage>
</organism>
<dbReference type="EMBL" id="ML122252">
    <property type="protein sequence ID" value="RPD65175.1"/>
    <property type="molecule type" value="Genomic_DNA"/>
</dbReference>
<keyword evidence="2" id="KW-1185">Reference proteome</keyword>